<feature type="compositionally biased region" description="Polar residues" evidence="1">
    <location>
        <begin position="140"/>
        <end position="150"/>
    </location>
</feature>
<feature type="region of interest" description="Disordered" evidence="1">
    <location>
        <begin position="184"/>
        <end position="279"/>
    </location>
</feature>
<sequence length="279" mass="29789">MLPTDDENVDPQELTPPLSHNNTRPISSTRRFVHSGRSTGFLPTFNVAYGPQYAPPHPTPNAAISSKRKWTSEDEGIGLGVALSAGLLEAVASKRRILQRVQTVGGEVTYEYKCKTTEGSPPSSPSSSSSDSSCTARPAPSSSTIIDTNSTPTAVRIATLGHLEEVMDTLSPSALRDVCIDSPMVTEDDESTDGRHGTPKPDVGGREALRSTFDDGGCKDSVSGSSSRRRLSPLASPHDTWGTFGSLTIRPRRPLSPVPDSSHVARGRCNDSHATTMYK</sequence>
<evidence type="ECO:0000313" key="2">
    <source>
        <dbReference type="EMBL" id="KZW00196.1"/>
    </source>
</evidence>
<accession>A0A165N4H9</accession>
<evidence type="ECO:0000256" key="1">
    <source>
        <dbReference type="SAM" id="MobiDB-lite"/>
    </source>
</evidence>
<dbReference type="Proteomes" id="UP000077266">
    <property type="component" value="Unassembled WGS sequence"/>
</dbReference>
<protein>
    <submittedName>
        <fullName evidence="2">Uncharacterized protein</fullName>
    </submittedName>
</protein>
<feature type="compositionally biased region" description="Polar residues" evidence="1">
    <location>
        <begin position="18"/>
        <end position="30"/>
    </location>
</feature>
<feature type="compositionally biased region" description="Basic and acidic residues" evidence="1">
    <location>
        <begin position="203"/>
        <end position="218"/>
    </location>
</feature>
<feature type="region of interest" description="Disordered" evidence="1">
    <location>
        <begin position="1"/>
        <end position="32"/>
    </location>
</feature>
<keyword evidence="3" id="KW-1185">Reference proteome</keyword>
<feature type="region of interest" description="Disordered" evidence="1">
    <location>
        <begin position="115"/>
        <end position="150"/>
    </location>
</feature>
<dbReference type="InParanoid" id="A0A165N4H9"/>
<dbReference type="EMBL" id="KV425902">
    <property type="protein sequence ID" value="KZW00196.1"/>
    <property type="molecule type" value="Genomic_DNA"/>
</dbReference>
<gene>
    <name evidence="2" type="ORF">EXIGLDRAFT_165669</name>
</gene>
<proteinExistence type="predicted"/>
<organism evidence="2 3">
    <name type="scientific">Exidia glandulosa HHB12029</name>
    <dbReference type="NCBI Taxonomy" id="1314781"/>
    <lineage>
        <taxon>Eukaryota</taxon>
        <taxon>Fungi</taxon>
        <taxon>Dikarya</taxon>
        <taxon>Basidiomycota</taxon>
        <taxon>Agaricomycotina</taxon>
        <taxon>Agaricomycetes</taxon>
        <taxon>Auriculariales</taxon>
        <taxon>Exidiaceae</taxon>
        <taxon>Exidia</taxon>
    </lineage>
</organism>
<dbReference type="AlphaFoldDB" id="A0A165N4H9"/>
<evidence type="ECO:0000313" key="3">
    <source>
        <dbReference type="Proteomes" id="UP000077266"/>
    </source>
</evidence>
<name>A0A165N4H9_EXIGL</name>
<reference evidence="2 3" key="1">
    <citation type="journal article" date="2016" name="Mol. Biol. Evol.">
        <title>Comparative Genomics of Early-Diverging Mushroom-Forming Fungi Provides Insights into the Origins of Lignocellulose Decay Capabilities.</title>
        <authorList>
            <person name="Nagy L.G."/>
            <person name="Riley R."/>
            <person name="Tritt A."/>
            <person name="Adam C."/>
            <person name="Daum C."/>
            <person name="Floudas D."/>
            <person name="Sun H."/>
            <person name="Yadav J.S."/>
            <person name="Pangilinan J."/>
            <person name="Larsson K.H."/>
            <person name="Matsuura K."/>
            <person name="Barry K."/>
            <person name="Labutti K."/>
            <person name="Kuo R."/>
            <person name="Ohm R.A."/>
            <person name="Bhattacharya S.S."/>
            <person name="Shirouzu T."/>
            <person name="Yoshinaga Y."/>
            <person name="Martin F.M."/>
            <person name="Grigoriev I.V."/>
            <person name="Hibbett D.S."/>
        </authorList>
    </citation>
    <scope>NUCLEOTIDE SEQUENCE [LARGE SCALE GENOMIC DNA]</scope>
    <source>
        <strain evidence="2 3">HHB12029</strain>
    </source>
</reference>
<feature type="compositionally biased region" description="Acidic residues" evidence="1">
    <location>
        <begin position="1"/>
        <end position="10"/>
    </location>
</feature>